<dbReference type="RefSeq" id="XP_062882036.1">
    <property type="nucleotide sequence ID" value="XM_063026081.1"/>
</dbReference>
<dbReference type="PANTHER" id="PTHR47961">
    <property type="entry name" value="DNA POLYMERASE THETA, PUTATIVE (AFU_ORTHOLOGUE AFUA_1G05260)-RELATED"/>
    <property type="match status" value="1"/>
</dbReference>
<dbReference type="PROSITE" id="PS51194">
    <property type="entry name" value="HELICASE_CTER"/>
    <property type="match status" value="1"/>
</dbReference>
<feature type="domain" description="Helicase ATP-binding" evidence="11">
    <location>
        <begin position="1341"/>
        <end position="1517"/>
    </location>
</feature>
<dbReference type="InterPro" id="IPR050474">
    <property type="entry name" value="Hel308_SKI2-like"/>
</dbReference>
<evidence type="ECO:0000256" key="2">
    <source>
        <dbReference type="ARBA" id="ARBA00012552"/>
    </source>
</evidence>
<dbReference type="FunFam" id="2.60.40.150:FF:000133">
    <property type="entry name" value="Pre-mRNA splicing helicase, putative"/>
    <property type="match status" value="1"/>
</dbReference>
<dbReference type="SUPFAM" id="SSF46785">
    <property type="entry name" value="Winged helix' DNA-binding domain"/>
    <property type="match status" value="2"/>
</dbReference>
<dbReference type="GO" id="GO:0000393">
    <property type="term" value="P:spliceosomal conformational changes to generate catalytic conformation"/>
    <property type="evidence" value="ECO:0007669"/>
    <property type="project" value="UniProtKB-ARBA"/>
</dbReference>
<dbReference type="InterPro" id="IPR014756">
    <property type="entry name" value="Ig_E-set"/>
</dbReference>
<dbReference type="GO" id="GO:0003678">
    <property type="term" value="F:DNA helicase activity"/>
    <property type="evidence" value="ECO:0007669"/>
    <property type="project" value="TreeGrafter"/>
</dbReference>
<feature type="region of interest" description="Disordered" evidence="10">
    <location>
        <begin position="26"/>
        <end position="78"/>
    </location>
</feature>
<dbReference type="InterPro" id="IPR001650">
    <property type="entry name" value="Helicase_C-like"/>
</dbReference>
<dbReference type="PANTHER" id="PTHR47961:SF4">
    <property type="entry name" value="ACTIVATING SIGNAL COINTEGRATOR 1 COMPLEX SUBUNIT 3"/>
    <property type="match status" value="1"/>
</dbReference>
<dbReference type="Pfam" id="PF18149">
    <property type="entry name" value="Helicase_PWI"/>
    <property type="match status" value="1"/>
</dbReference>
<evidence type="ECO:0000256" key="4">
    <source>
        <dbReference type="ARBA" id="ARBA00022741"/>
    </source>
</evidence>
<keyword evidence="7" id="KW-0067">ATP-binding</keyword>
<dbReference type="EMBL" id="CP025763">
    <property type="protein sequence ID" value="KGB76135.1"/>
    <property type="molecule type" value="Genomic_DNA"/>
</dbReference>
<dbReference type="Pfam" id="PF23445">
    <property type="entry name" value="WHD_SNRNP200"/>
    <property type="match status" value="2"/>
</dbReference>
<dbReference type="Pfam" id="PF21188">
    <property type="entry name" value="BRR2_plug"/>
    <property type="match status" value="1"/>
</dbReference>
<dbReference type="InterPro" id="IPR004179">
    <property type="entry name" value="Sec63-dom"/>
</dbReference>
<dbReference type="SMART" id="SM00490">
    <property type="entry name" value="HELICc"/>
    <property type="match status" value="2"/>
</dbReference>
<proteinExistence type="predicted"/>
<dbReference type="Gene3D" id="1.10.150.20">
    <property type="entry name" value="5' to 3' exonuclease, C-terminal subdomain"/>
    <property type="match status" value="2"/>
</dbReference>
<accession>A0A095C5W1</accession>
<evidence type="ECO:0000256" key="7">
    <source>
        <dbReference type="ARBA" id="ARBA00022840"/>
    </source>
</evidence>
<evidence type="ECO:0000313" key="14">
    <source>
        <dbReference type="Proteomes" id="UP000029445"/>
    </source>
</evidence>
<evidence type="ECO:0000313" key="13">
    <source>
        <dbReference type="EMBL" id="KGB76135.1"/>
    </source>
</evidence>
<dbReference type="CDD" id="cd18021">
    <property type="entry name" value="DEXHc_Brr2_2"/>
    <property type="match status" value="1"/>
</dbReference>
<keyword evidence="14" id="KW-1185">Reference proteome</keyword>
<dbReference type="FunFam" id="3.40.50.300:FF:000062">
    <property type="entry name" value="U5 small nuclear ribonucleoprotein helicase"/>
    <property type="match status" value="1"/>
</dbReference>
<dbReference type="KEGG" id="cdeu:CNBG_1973"/>
<organism evidence="13 14">
    <name type="scientific">Cryptococcus deuterogattii (strain R265)</name>
    <name type="common">Cryptococcus gattii VGII (strain R265)</name>
    <dbReference type="NCBI Taxonomy" id="294750"/>
    <lineage>
        <taxon>Eukaryota</taxon>
        <taxon>Fungi</taxon>
        <taxon>Dikarya</taxon>
        <taxon>Basidiomycota</taxon>
        <taxon>Agaricomycotina</taxon>
        <taxon>Tremellomycetes</taxon>
        <taxon>Tremellales</taxon>
        <taxon>Cryptococcaceae</taxon>
        <taxon>Cryptococcus</taxon>
        <taxon>Cryptococcus gattii species complex</taxon>
    </lineage>
</organism>
<dbReference type="FunFam" id="1.10.10.10:FF:000012">
    <property type="entry name" value="U5 small nuclear ribonucleoprotein helicase"/>
    <property type="match status" value="1"/>
</dbReference>
<dbReference type="FunFam" id="1.10.3380.10:FF:000020">
    <property type="entry name" value="Chromosome 10, whole genome shotgun sequence"/>
    <property type="match status" value="1"/>
</dbReference>
<dbReference type="FunFam" id="3.40.50.300:FF:000102">
    <property type="entry name" value="RNA helicase, activating signal cointegrator 1"/>
    <property type="match status" value="1"/>
</dbReference>
<dbReference type="InterPro" id="IPR036388">
    <property type="entry name" value="WH-like_DNA-bd_sf"/>
</dbReference>
<dbReference type="SMART" id="SM00487">
    <property type="entry name" value="DEXDc"/>
    <property type="match status" value="2"/>
</dbReference>
<evidence type="ECO:0000256" key="8">
    <source>
        <dbReference type="ARBA" id="ARBA00023242"/>
    </source>
</evidence>
<name>A0A095C5W1_CRYD2</name>
<dbReference type="FunFam" id="3.40.50.300:FF:000254">
    <property type="entry name" value="U5 small nuclear ribonucleoprotein helicase"/>
    <property type="match status" value="1"/>
</dbReference>
<reference evidence="13 14" key="1">
    <citation type="journal article" date="2011" name="MBio">
        <title>Genome variation in Cryptococcus gattii, an emerging pathogen of immunocompetent hosts.</title>
        <authorList>
            <person name="D'Souza C.A."/>
            <person name="Kronstad J.W."/>
            <person name="Taylor G."/>
            <person name="Warren R."/>
            <person name="Yuen M."/>
            <person name="Hu G."/>
            <person name="Jung W.H."/>
            <person name="Sham A."/>
            <person name="Kidd S.E."/>
            <person name="Tangen K."/>
            <person name="Lee N."/>
            <person name="Zeilmaker T."/>
            <person name="Sawkins J."/>
            <person name="McVicker G."/>
            <person name="Shah S."/>
            <person name="Gnerre S."/>
            <person name="Griggs A."/>
            <person name="Zeng Q."/>
            <person name="Bartlett K."/>
            <person name="Li W."/>
            <person name="Wang X."/>
            <person name="Heitman J."/>
            <person name="Stajich J.E."/>
            <person name="Fraser J.A."/>
            <person name="Meyer W."/>
            <person name="Carter D."/>
            <person name="Schein J."/>
            <person name="Krzywinski M."/>
            <person name="Kwon-Chung K.J."/>
            <person name="Varma A."/>
            <person name="Wang J."/>
            <person name="Brunham R."/>
            <person name="Fyfe M."/>
            <person name="Ouellette B.F."/>
            <person name="Siddiqui A."/>
            <person name="Marra M."/>
            <person name="Jones S."/>
            <person name="Holt R."/>
            <person name="Birren B.W."/>
            <person name="Galagan J.E."/>
            <person name="Cuomo C.A."/>
        </authorList>
    </citation>
    <scope>NUCLEOTIDE SEQUENCE [LARGE SCALE GENOMIC DNA]</scope>
    <source>
        <strain evidence="13 14">R265</strain>
    </source>
</reference>
<keyword evidence="4" id="KW-0547">Nucleotide-binding</keyword>
<feature type="domain" description="Helicase C-terminal" evidence="12">
    <location>
        <begin position="706"/>
        <end position="924"/>
    </location>
</feature>
<dbReference type="STRING" id="294750.A0A095C5W1"/>
<dbReference type="Pfam" id="PF00271">
    <property type="entry name" value="Helicase_C"/>
    <property type="match status" value="1"/>
</dbReference>
<dbReference type="FunFam" id="1.10.150.20:FF:000013">
    <property type="entry name" value="U5 small nuclear ribonucleoprotein kDa helicase"/>
    <property type="match status" value="1"/>
</dbReference>
<dbReference type="GO" id="GO:0005524">
    <property type="term" value="F:ATP binding"/>
    <property type="evidence" value="ECO:0007669"/>
    <property type="project" value="UniProtKB-KW"/>
</dbReference>
<dbReference type="InterPro" id="IPR011545">
    <property type="entry name" value="DEAD/DEAH_box_helicase_dom"/>
</dbReference>
<feature type="domain" description="Helicase ATP-binding" evidence="11">
    <location>
        <begin position="495"/>
        <end position="679"/>
    </location>
</feature>
<dbReference type="Gene3D" id="1.10.10.10">
    <property type="entry name" value="Winged helix-like DNA-binding domain superfamily/Winged helix DNA-binding domain"/>
    <property type="match status" value="2"/>
</dbReference>
<dbReference type="OrthoDB" id="5575at2759"/>
<sequence length="2153" mass="243494">MSKKGGRDLSQFNYGAMSSLVVNQDRSVVRNDEPTGAPESLVGRIDPKTMGSRVQTTAPKDLEKRKAKSKLTSADEVERSIRRAQEKSRAQFGTQGVLDTVAEMEGLRYRPRTAETREVYELLLGLTHTILGDQTQEVVRSAADTILESLKSEDLKEFDKRKDVESVLGQMDESTWAQLVNLGKKITDYVEEEEGAADERQQAVDQEGVAVLFEDEDEESEDDFEIGGNPSDEDEDEDEEEDEEESGAEAAENEQDALVLGGKPSKKTASTDSDRVSPRDIDGFWLQRLIATYYPDPVQSSDFTSQALTLLSSDAELRDLENSLAEMFGYENFDLVAKLMKNRDVIVWCTKLARSSEEEKQDVEVAMREKGVGWILRELRGIAKKPEHASVSVAIPKTATIQPGTIAQPRKTIDIDSLIFSEGGHLLTAKKVRLPEGSFKRQMKGYEEIHVPEPKRREPVVGELVPITKMPEWTWPVWESVKTRELNVIQSKVFPIAWGTSEPMLICAPTGAGKTNCAALTILRTISQFRDEATGFIDKDAFKIIYVSPMKALVQEQVDAFSKRFSALGIRVAELTGDSQLTKQQISETQIIVTTPEKWDVITRKSTDTSYTNLVRLIIVDEIHLLHDDRGPVLESILARTIRKMDQTHDDVRVVGLSATLPNYKDVASFLRVDPKQGLFYFDASFRPVGLKQQFIGVTEKKAIKRLQTINEVCYEKVLNYAGRSQTLVFVHSRKETAKTAAFLRDTAMEKETLTQFINPEGASREILIQEAAQCKDAKLKDLLPFGFGIHHAGMSREDRTTVEQLFFEGHIQVLCCTATLAWGVNLPAHTVIIKGTQVYNPEKGKWSELSPQDVLQMLGRAGRPQFDTYGEGIIITNHGELQYYTSLMNQQLPIESQFVSRMVDNLNAEIVLGNVRNRDEGVQWLGYTYLYVRMLESPKLYNVGADYQEGDDALVQKRADLIHSAAVLLEKGGLVRYDRATGVFQSTDLGRIASHYYIAYSSMSVYNKHLKPNMTMIDLFRVFALSNEFRLIPVRQEEKLELAKLLERVPIPVKEGVDEPVAKVNVLLQAYISQLQLSGFDIVTDMVFIQQSAGRIIRAMFEICLKKGWAQPMRAALDLCKMVERRMWKSMTPLRQFPRINREVVQRAERKDFPWYRYFDLDAAELGELIGLPKSGAYIQSLVHKFPRLDLQAHVLPLTRSLLKINVTLTPDFQWDRNVHGASQAFWIIVEDVDGENVLYHDQFILRERFAEDEHYVTITVPISEPVPPNYYLSVISDRWLQAESKLPISFAHLIRPEPFPPHTPLLELQPLPITALHNKAFESLYPFEHFNKIQTQVFQALFTTDDSVFIGAPTGSGKTICAEFALLKLWSKKGKDVPRAVCIEPYQEMVDVRVAEWSSKFEGLEKVIVALTGESTADLALLRKADVVVCTPSQWDLLSRRWKTRKDVQNIGLLIADELQLIGGDVGSTYEVIVSRTRYVSQQTGHTTRIVACSVSLSNARDLGDWIGANSQTVFNFSPAARPLPLEVHLQSFNIPHFPSLMLAMAKPAYLSMVEHSAGRPTICFVASRKQCKLTANDILTYCLADDDETRFLNVEREDLEPHLERLSDEDLKETLRYGIGYYHEALSKLDKKIVTTLFEEGAIKVLVASKDTAWSLPATAYMVIIMGVQYFDGQEHRYVDYAIADILQMMGRACRPMIDTSSRCVLMCQQTRKDFFKKFLNEALPVESSLPSFLHDHFNAEIVARTIENKQDAVDWCTWTWFYRRLMQNPGFYNLQGTTPTHIGEYLSELVETTLNDLVNSDCIIIQDDMDTLPNNLGMIASFYYISYITVEIFSQSIKETTKLKGLLEIVSSAHEFETIPIRHHEDTLLERIYDRVPVKVAKVDYNSPYFKTFLLLQAHFSRMTLPPDLAIDQSAILGKVTGLLSAAVDVMSSKSLLGCLGAMDLSQMCVQAIWDRDSPLKQVPYFDADVLGRFKAKGLDSVYDIMELEDDERNDLLRMSDRQLARVAKFVNSYPNIEVSYDVEDASSLTSSEPVVLNITLDREADEDNPEDQVADAPHFPHKKMVSWWLVVGDEKTKSLYAIKKVTVKATLKTKLEFTLPEGDWNLKLFLICDSYAGADQDFDIETLKVAEGESSDEESSEEEMEVDN</sequence>
<dbReference type="EC" id="3.6.4.13" evidence="2"/>
<feature type="compositionally biased region" description="Acidic residues" evidence="10">
    <location>
        <begin position="213"/>
        <end position="255"/>
    </location>
</feature>
<evidence type="ECO:0000259" key="12">
    <source>
        <dbReference type="PROSITE" id="PS51194"/>
    </source>
</evidence>
<dbReference type="SUPFAM" id="SSF81296">
    <property type="entry name" value="E set domains"/>
    <property type="match status" value="1"/>
</dbReference>
<comment type="catalytic activity">
    <reaction evidence="9">
        <text>ATP + H2O = ADP + phosphate + H(+)</text>
        <dbReference type="Rhea" id="RHEA:13065"/>
        <dbReference type="ChEBI" id="CHEBI:15377"/>
        <dbReference type="ChEBI" id="CHEBI:15378"/>
        <dbReference type="ChEBI" id="CHEBI:30616"/>
        <dbReference type="ChEBI" id="CHEBI:43474"/>
        <dbReference type="ChEBI" id="CHEBI:456216"/>
        <dbReference type="EC" id="3.6.4.13"/>
    </reaction>
</comment>
<dbReference type="PROSITE" id="PS51192">
    <property type="entry name" value="HELICASE_ATP_BIND_1"/>
    <property type="match status" value="2"/>
</dbReference>
<dbReference type="InterPro" id="IPR014001">
    <property type="entry name" value="Helicase_ATP-bd"/>
</dbReference>
<dbReference type="InterPro" id="IPR035892">
    <property type="entry name" value="C2_domain_sf"/>
</dbReference>
<gene>
    <name evidence="13" type="ORF">CNBG_1973</name>
</gene>
<evidence type="ECO:0000256" key="3">
    <source>
        <dbReference type="ARBA" id="ARBA00022737"/>
    </source>
</evidence>
<dbReference type="VEuPathDB" id="FungiDB:CNBG_1973"/>
<dbReference type="InterPro" id="IPR041094">
    <property type="entry name" value="Brr2_helicase_PWI"/>
</dbReference>
<dbReference type="SMART" id="SM00973">
    <property type="entry name" value="Sec63"/>
    <property type="match status" value="2"/>
</dbReference>
<keyword evidence="8" id="KW-0539">Nucleus</keyword>
<feature type="region of interest" description="Disordered" evidence="10">
    <location>
        <begin position="213"/>
        <end position="276"/>
    </location>
</feature>
<comment type="subcellular location">
    <subcellularLocation>
        <location evidence="1">Nucleus</location>
    </subcellularLocation>
</comment>
<dbReference type="Gene3D" id="1.10.3380.10">
    <property type="entry name" value="Sec63 N-terminal domain-like domain"/>
    <property type="match status" value="2"/>
</dbReference>
<dbReference type="InterPro" id="IPR057842">
    <property type="entry name" value="WH_MER3"/>
</dbReference>
<dbReference type="GO" id="GO:0005682">
    <property type="term" value="C:U5 snRNP"/>
    <property type="evidence" value="ECO:0007669"/>
    <property type="project" value="UniProtKB-ARBA"/>
</dbReference>
<protein>
    <recommendedName>
        <fullName evidence="2">RNA helicase</fullName>
        <ecNumber evidence="2">3.6.4.13</ecNumber>
    </recommendedName>
</protein>
<keyword evidence="3" id="KW-0677">Repeat</keyword>
<evidence type="ECO:0000259" key="11">
    <source>
        <dbReference type="PROSITE" id="PS51192"/>
    </source>
</evidence>
<dbReference type="PIRSF" id="PIRSF039073">
    <property type="entry name" value="BRR2"/>
    <property type="match status" value="1"/>
</dbReference>
<dbReference type="Gene3D" id="3.40.50.300">
    <property type="entry name" value="P-loop containing nucleotide triphosphate hydrolases"/>
    <property type="match status" value="4"/>
</dbReference>
<dbReference type="InterPro" id="IPR036390">
    <property type="entry name" value="WH_DNA-bd_sf"/>
</dbReference>
<dbReference type="SUPFAM" id="SSF52540">
    <property type="entry name" value="P-loop containing nucleoside triphosphate hydrolases"/>
    <property type="match status" value="4"/>
</dbReference>
<dbReference type="GO" id="GO:0016787">
    <property type="term" value="F:hydrolase activity"/>
    <property type="evidence" value="ECO:0007669"/>
    <property type="project" value="UniProtKB-KW"/>
</dbReference>
<evidence type="ECO:0000256" key="10">
    <source>
        <dbReference type="SAM" id="MobiDB-lite"/>
    </source>
</evidence>
<evidence type="ECO:0000256" key="5">
    <source>
        <dbReference type="ARBA" id="ARBA00022801"/>
    </source>
</evidence>
<dbReference type="GeneID" id="88178355"/>
<dbReference type="FunFam" id="1.10.3380.10:FF:000001">
    <property type="entry name" value="U5 small nuclear ribonucleoprotein helicase"/>
    <property type="match status" value="1"/>
</dbReference>
<keyword evidence="6 13" id="KW-0347">Helicase</keyword>
<dbReference type="GO" id="GO:0003724">
    <property type="term" value="F:RNA helicase activity"/>
    <property type="evidence" value="ECO:0007669"/>
    <property type="project" value="UniProtKB-EC"/>
</dbReference>
<dbReference type="GO" id="GO:0003676">
    <property type="term" value="F:nucleic acid binding"/>
    <property type="evidence" value="ECO:0007669"/>
    <property type="project" value="InterPro"/>
</dbReference>
<dbReference type="SUPFAM" id="SSF158702">
    <property type="entry name" value="Sec63 N-terminal domain-like"/>
    <property type="match status" value="2"/>
</dbReference>
<dbReference type="Proteomes" id="UP000029445">
    <property type="component" value="Chromosome 5"/>
</dbReference>
<dbReference type="InterPro" id="IPR048863">
    <property type="entry name" value="BRR2_plug"/>
</dbReference>
<evidence type="ECO:0000256" key="9">
    <source>
        <dbReference type="ARBA" id="ARBA00047984"/>
    </source>
</evidence>
<dbReference type="Gene3D" id="2.60.40.150">
    <property type="entry name" value="C2 domain"/>
    <property type="match status" value="2"/>
</dbReference>
<dbReference type="GO" id="GO:0000712">
    <property type="term" value="P:resolution of meiotic recombination intermediates"/>
    <property type="evidence" value="ECO:0007669"/>
    <property type="project" value="TreeGrafter"/>
</dbReference>
<dbReference type="FunFam" id="3.40.50.300:FF:000368">
    <property type="entry name" value="U5 small nuclear ribonucleoprotein 200 kDa helicase"/>
    <property type="match status" value="1"/>
</dbReference>
<dbReference type="FunFam" id="2.60.40.150:FF:000004">
    <property type="entry name" value="RNA helicase, activating signal cointegrator 1"/>
    <property type="match status" value="1"/>
</dbReference>
<dbReference type="HOGENOM" id="CLU_000335_1_0_1"/>
<keyword evidence="5" id="KW-0378">Hydrolase</keyword>
<dbReference type="FunFam" id="1.10.10.10:FF:000024">
    <property type="entry name" value="U5 small nuclear ribonucleoprotein helicase"/>
    <property type="match status" value="1"/>
</dbReference>
<evidence type="ECO:0000256" key="6">
    <source>
        <dbReference type="ARBA" id="ARBA00022806"/>
    </source>
</evidence>
<dbReference type="OMA" id="MNPKEFN"/>
<reference evidence="13 14" key="2">
    <citation type="journal article" date="2018" name="Proc. Natl. Acad. Sci.">
        <title>RNAi is a critical determinant of centromere evolution in closely related fungi.</title>
        <authorList>
            <person name="Yadav V."/>
            <person name="Sun S."/>
            <person name="Billmyre R.B."/>
            <person name="Thimmappa B.C."/>
            <person name="Shea T."/>
            <person name="Lintner R."/>
            <person name="Bakkeren G."/>
            <person name="Cuomo C.A."/>
            <person name="Heitman J."/>
            <person name="Sanyal K."/>
        </authorList>
    </citation>
    <scope>NUCLEOTIDE SEQUENCE [LARGE SCALE GENOMIC DNA]</scope>
    <source>
        <strain evidence="13 14">R265</strain>
    </source>
</reference>
<evidence type="ECO:0000256" key="1">
    <source>
        <dbReference type="ARBA" id="ARBA00004123"/>
    </source>
</evidence>
<dbReference type="Pfam" id="PF02889">
    <property type="entry name" value="Sec63"/>
    <property type="match status" value="2"/>
</dbReference>
<dbReference type="InterPro" id="IPR027417">
    <property type="entry name" value="P-loop_NTPase"/>
</dbReference>
<dbReference type="FunFam" id="1.10.150.20:FF:000004">
    <property type="entry name" value="U5 small nuclear ribonucleoprotein helicase"/>
    <property type="match status" value="1"/>
</dbReference>
<dbReference type="Pfam" id="PF00270">
    <property type="entry name" value="DEAD"/>
    <property type="match status" value="2"/>
</dbReference>
<dbReference type="CDD" id="cd18795">
    <property type="entry name" value="SF2_C_Ski2"/>
    <property type="match status" value="1"/>
</dbReference>